<name>A0A9P8H9I7_9HYPO</name>
<dbReference type="Pfam" id="PF00646">
    <property type="entry name" value="F-box"/>
    <property type="match status" value="1"/>
</dbReference>
<dbReference type="EMBL" id="JAIMJC010000007">
    <property type="protein sequence ID" value="KAH0522148.1"/>
    <property type="molecule type" value="Genomic_DNA"/>
</dbReference>
<keyword evidence="4" id="KW-1185">Reference proteome</keyword>
<dbReference type="InterPro" id="IPR001810">
    <property type="entry name" value="F-box_dom"/>
</dbReference>
<dbReference type="AlphaFoldDB" id="A0A9P8H9I7"/>
<sequence length="200" mass="22889">MGSGSSREPPKPPKPPEQHHDNGPFSEAAMARRADKIRQMFPIATPADDASSSVDYTAFTPPDSPSLFTTLPPELIEKIVNHLDNRSIKSLRLTCRRFGTINLRINRVFLSANLLNIQVFRSIADHDFYRKGITEIIYDDALFYRSFDDQWNHTNGMKYLPVELMLRLFDMVCDGFLRCRESPLHLLLMGGYSPLSMRLQ</sequence>
<comment type="caution">
    <text evidence="3">The sequence shown here is derived from an EMBL/GenBank/DDBJ whole genome shotgun (WGS) entry which is preliminary data.</text>
</comment>
<reference evidence="3 4" key="1">
    <citation type="submission" date="2021-08" db="EMBL/GenBank/DDBJ databases">
        <title>The highly contiguous genome resource for Trichoderma semiorbis FJ059, a fungal antagonistic to plant pathogens.</title>
        <authorList>
            <person name="Liu T."/>
        </authorList>
    </citation>
    <scope>NUCLEOTIDE SEQUENCE [LARGE SCALE GENOMIC DNA]</scope>
    <source>
        <strain evidence="3 4">FJ059</strain>
    </source>
</reference>
<feature type="region of interest" description="Disordered" evidence="1">
    <location>
        <begin position="1"/>
        <end position="31"/>
    </location>
</feature>
<evidence type="ECO:0000256" key="1">
    <source>
        <dbReference type="SAM" id="MobiDB-lite"/>
    </source>
</evidence>
<evidence type="ECO:0000313" key="4">
    <source>
        <dbReference type="Proteomes" id="UP000826573"/>
    </source>
</evidence>
<dbReference type="SMART" id="SM00256">
    <property type="entry name" value="FBOX"/>
    <property type="match status" value="1"/>
</dbReference>
<dbReference type="InterPro" id="IPR036047">
    <property type="entry name" value="F-box-like_dom_sf"/>
</dbReference>
<dbReference type="Proteomes" id="UP000826573">
    <property type="component" value="Unassembled WGS sequence"/>
</dbReference>
<organism evidence="3 4">
    <name type="scientific">Trichoderma semiorbis</name>
    <dbReference type="NCBI Taxonomy" id="1491008"/>
    <lineage>
        <taxon>Eukaryota</taxon>
        <taxon>Fungi</taxon>
        <taxon>Dikarya</taxon>
        <taxon>Ascomycota</taxon>
        <taxon>Pezizomycotina</taxon>
        <taxon>Sordariomycetes</taxon>
        <taxon>Hypocreomycetidae</taxon>
        <taxon>Hypocreales</taxon>
        <taxon>Hypocreaceae</taxon>
        <taxon>Trichoderma</taxon>
    </lineage>
</organism>
<gene>
    <name evidence="3" type="ORF">TsFJ059_006046</name>
</gene>
<feature type="compositionally biased region" description="Basic and acidic residues" evidence="1">
    <location>
        <begin position="8"/>
        <end position="22"/>
    </location>
</feature>
<feature type="domain" description="F-box" evidence="2">
    <location>
        <begin position="65"/>
        <end position="112"/>
    </location>
</feature>
<evidence type="ECO:0000259" key="2">
    <source>
        <dbReference type="PROSITE" id="PS50181"/>
    </source>
</evidence>
<accession>A0A9P8H9I7</accession>
<dbReference type="PROSITE" id="PS50181">
    <property type="entry name" value="FBOX"/>
    <property type="match status" value="1"/>
</dbReference>
<proteinExistence type="predicted"/>
<dbReference type="SUPFAM" id="SSF81383">
    <property type="entry name" value="F-box domain"/>
    <property type="match status" value="1"/>
</dbReference>
<evidence type="ECO:0000313" key="3">
    <source>
        <dbReference type="EMBL" id="KAH0522148.1"/>
    </source>
</evidence>
<protein>
    <recommendedName>
        <fullName evidence="2">F-box domain-containing protein</fullName>
    </recommendedName>
</protein>